<name>A0AAD6JFX6_9ROSI</name>
<accession>A0AAD6JFX6</accession>
<comment type="caution">
    <text evidence="2">The sequence shown here is derived from an EMBL/GenBank/DDBJ whole genome shotgun (WGS) entry which is preliminary data.</text>
</comment>
<feature type="region of interest" description="Disordered" evidence="1">
    <location>
        <begin position="1"/>
        <end position="41"/>
    </location>
</feature>
<sequence>MVATPNGAVTKSPKPQPQTLQEEPQQEDETTLASPSIKFGTPEALDHVRNLTDVGAMTRLLHECIAYQRGLDLKPRYSFIPTFRSRQASSSPPKIR</sequence>
<protein>
    <submittedName>
        <fullName evidence="2">Uncharacterized protein</fullName>
    </submittedName>
</protein>
<proteinExistence type="predicted"/>
<dbReference type="AlphaFoldDB" id="A0AAD6JFX6"/>
<evidence type="ECO:0000313" key="3">
    <source>
        <dbReference type="Proteomes" id="UP001162972"/>
    </source>
</evidence>
<reference evidence="2 3" key="1">
    <citation type="journal article" date="2023" name="Int. J. Mol. Sci.">
        <title>De Novo Assembly and Annotation of 11 Diverse Shrub Willow (Salix) Genomes Reveals Novel Gene Organization in Sex-Linked Regions.</title>
        <authorList>
            <person name="Hyden B."/>
            <person name="Feng K."/>
            <person name="Yates T.B."/>
            <person name="Jawdy S."/>
            <person name="Cereghino C."/>
            <person name="Smart L.B."/>
            <person name="Muchero W."/>
        </authorList>
    </citation>
    <scope>NUCLEOTIDE SEQUENCE [LARGE SCALE GENOMIC DNA]</scope>
    <source>
        <tissue evidence="2">Shoot tip</tissue>
    </source>
</reference>
<evidence type="ECO:0000313" key="2">
    <source>
        <dbReference type="EMBL" id="KAJ6404432.1"/>
    </source>
</evidence>
<dbReference type="Proteomes" id="UP001162972">
    <property type="component" value="Chromosome 2"/>
</dbReference>
<organism evidence="2 3">
    <name type="scientific">Salix udensis</name>
    <dbReference type="NCBI Taxonomy" id="889485"/>
    <lineage>
        <taxon>Eukaryota</taxon>
        <taxon>Viridiplantae</taxon>
        <taxon>Streptophyta</taxon>
        <taxon>Embryophyta</taxon>
        <taxon>Tracheophyta</taxon>
        <taxon>Spermatophyta</taxon>
        <taxon>Magnoliopsida</taxon>
        <taxon>eudicotyledons</taxon>
        <taxon>Gunneridae</taxon>
        <taxon>Pentapetalae</taxon>
        <taxon>rosids</taxon>
        <taxon>fabids</taxon>
        <taxon>Malpighiales</taxon>
        <taxon>Salicaceae</taxon>
        <taxon>Saliceae</taxon>
        <taxon>Salix</taxon>
    </lineage>
</organism>
<evidence type="ECO:0000256" key="1">
    <source>
        <dbReference type="SAM" id="MobiDB-lite"/>
    </source>
</evidence>
<keyword evidence="3" id="KW-1185">Reference proteome</keyword>
<dbReference type="EMBL" id="JAPFFJ010000017">
    <property type="protein sequence ID" value="KAJ6404432.1"/>
    <property type="molecule type" value="Genomic_DNA"/>
</dbReference>
<gene>
    <name evidence="2" type="ORF">OIU84_012592</name>
</gene>